<reference evidence="2" key="2">
    <citation type="journal article" date="2017" name="Eur. J. Clin. Microbiol. Infect. Dis.">
        <title>Linezolid-resistant enterococci in Polish hospitals: species, clonality and determinants of linezolid resistance.</title>
        <authorList>
            <person name="Gawryszewska I."/>
            <person name="Zabicka D."/>
            <person name="Hryniewicz W."/>
            <person name="Sadowy E."/>
        </authorList>
    </citation>
    <scope>NUCLEOTIDE SEQUENCE</scope>
    <source>
        <strain evidence="2">6742</strain>
        <plasmid evidence="2">p6742_1</plasmid>
    </source>
</reference>
<name>A0A0E3MRL3_ENTFL</name>
<reference evidence="1" key="1">
    <citation type="journal article" date="2015" name="J. Antimicrob. Chemother.">
        <title>A novel gene, optrA, that confers transferable resistance to oxazolidinones and phenicols and its presence in Enterococcus faecalis and Enterococcus faecium of human and animal origin.</title>
        <authorList>
            <person name="Wang Y."/>
            <person name="Lv Y."/>
            <person name="Cai J."/>
            <person name="Schwarz S."/>
            <person name="Cui L."/>
            <person name="Hu Z."/>
            <person name="Zhang R."/>
            <person name="Li J."/>
            <person name="Zhao Q."/>
            <person name="He T."/>
            <person name="Wang D."/>
            <person name="Wang Z."/>
            <person name="Shen Y."/>
            <person name="Li Y."/>
            <person name="Fessler A.T."/>
            <person name="Wu C."/>
            <person name="Yu H."/>
            <person name="Deng X."/>
            <person name="Xia X."/>
            <person name="Shen J."/>
        </authorList>
    </citation>
    <scope>NUCLEOTIDE SEQUENCE</scope>
    <source>
        <strain evidence="1">E394</strain>
        <plasmid evidence="1">pE394</plasmid>
    </source>
</reference>
<organism evidence="1">
    <name type="scientific">Enterococcus faecalis</name>
    <name type="common">Streptococcus faecalis</name>
    <dbReference type="NCBI Taxonomy" id="1351"/>
    <lineage>
        <taxon>Bacteria</taxon>
        <taxon>Bacillati</taxon>
        <taxon>Bacillota</taxon>
        <taxon>Bacilli</taxon>
        <taxon>Lactobacillales</taxon>
        <taxon>Enterococcaceae</taxon>
        <taxon>Enterococcus</taxon>
    </lineage>
</organism>
<geneLocation type="plasmid" evidence="1">
    <name>pE394</name>
</geneLocation>
<dbReference type="AlphaFoldDB" id="A0A0E3MRL3"/>
<geneLocation type="plasmid" evidence="2">
    <name>p6742_1</name>
</geneLocation>
<protein>
    <submittedName>
        <fullName evidence="1">Uncharacterized protein</fullName>
    </submittedName>
</protein>
<accession>A0A0E3MRL3</accession>
<keyword evidence="1" id="KW-0614">Plasmid</keyword>
<proteinExistence type="predicted"/>
<evidence type="ECO:0000313" key="1">
    <source>
        <dbReference type="EMBL" id="AKA86789.1"/>
    </source>
</evidence>
<dbReference type="RefSeq" id="WP_065813855.1">
    <property type="nucleotide sequence ID" value="NZ_AP018542.1"/>
</dbReference>
<dbReference type="EMBL" id="KP399637">
    <property type="protein sequence ID" value="AKA86789.1"/>
    <property type="molecule type" value="Genomic_DNA"/>
</dbReference>
<dbReference type="EMBL" id="KY513280">
    <property type="protein sequence ID" value="AQM74947.1"/>
    <property type="molecule type" value="Genomic_DNA"/>
</dbReference>
<evidence type="ECO:0000313" key="2">
    <source>
        <dbReference type="EMBL" id="AQM74947.1"/>
    </source>
</evidence>
<sequence length="78" mass="8938">MKKLVELLNVDSDLVAIQTLDTEEIFELVVSKEESNLYQLLLDEAKEEELEDEETGVFVIFDDETKQLVLAEDESGLF</sequence>